<dbReference type="STRING" id="13249.T1I6M6"/>
<dbReference type="HOGENOM" id="CLU_104337_1_0_1"/>
<name>T1I6M6_RHOPR</name>
<dbReference type="OMA" id="CLGNAEE"/>
<dbReference type="PANTHER" id="PTHR33724:SF1">
    <property type="entry name" value="INTRAFLAGELLAR TRANSPORT PROTEIN 43 HOMOLOG"/>
    <property type="match status" value="1"/>
</dbReference>
<comment type="similarity">
    <text evidence="1">Belongs to the IFT43 family.</text>
</comment>
<evidence type="ECO:0000313" key="3">
    <source>
        <dbReference type="EnsemblMetazoa" id="RPRC011947-PA"/>
    </source>
</evidence>
<dbReference type="GO" id="GO:0005929">
    <property type="term" value="C:cilium"/>
    <property type="evidence" value="ECO:0007669"/>
    <property type="project" value="TreeGrafter"/>
</dbReference>
<evidence type="ECO:0000313" key="4">
    <source>
        <dbReference type="Proteomes" id="UP000015103"/>
    </source>
</evidence>
<dbReference type="EnsemblMetazoa" id="RPRC011947-RA">
    <property type="protein sequence ID" value="RPRC011947-PA"/>
    <property type="gene ID" value="RPRC011947"/>
</dbReference>
<dbReference type="EMBL" id="ACPB03010942">
    <property type="status" value="NOT_ANNOTATED_CDS"/>
    <property type="molecule type" value="Genomic_DNA"/>
</dbReference>
<dbReference type="GeneID" id="141448346"/>
<evidence type="ECO:0000256" key="1">
    <source>
        <dbReference type="ARBA" id="ARBA00007563"/>
    </source>
</evidence>
<keyword evidence="2" id="KW-0970">Cilium biogenesis/degradation</keyword>
<dbReference type="Proteomes" id="UP000015103">
    <property type="component" value="Unassembled WGS sequence"/>
</dbReference>
<organism evidence="3 4">
    <name type="scientific">Rhodnius prolixus</name>
    <name type="common">Triatomid bug</name>
    <dbReference type="NCBI Taxonomy" id="13249"/>
    <lineage>
        <taxon>Eukaryota</taxon>
        <taxon>Metazoa</taxon>
        <taxon>Ecdysozoa</taxon>
        <taxon>Arthropoda</taxon>
        <taxon>Hexapoda</taxon>
        <taxon>Insecta</taxon>
        <taxon>Pterygota</taxon>
        <taxon>Neoptera</taxon>
        <taxon>Paraneoptera</taxon>
        <taxon>Hemiptera</taxon>
        <taxon>Heteroptera</taxon>
        <taxon>Panheteroptera</taxon>
        <taxon>Cimicomorpha</taxon>
        <taxon>Reduviidae</taxon>
        <taxon>Triatominae</taxon>
        <taxon>Rhodnius</taxon>
    </lineage>
</organism>
<dbReference type="AlphaFoldDB" id="T1I6M6"/>
<reference evidence="3" key="1">
    <citation type="submission" date="2015-05" db="UniProtKB">
        <authorList>
            <consortium name="EnsemblMetazoa"/>
        </authorList>
    </citation>
    <scope>IDENTIFICATION</scope>
</reference>
<protein>
    <submittedName>
        <fullName evidence="3">Uncharacterized protein</fullName>
    </submittedName>
</protein>
<sequence>MSFSPEKEPFAPPRARKSGLWTDTLKSGKSLSRKDSTSFIDNEKLRSLSPLSREESEDDIPLIPEIDEVQDEDFLGDIAEAPEIPSHIASFTQLNSELKKMAAFTVIDDINLTFLSKYLYQESDLKEGDSRWSWDLLFTEVSSDLRSEWEQQKSPDE</sequence>
<keyword evidence="4" id="KW-1185">Reference proteome</keyword>
<dbReference type="VEuPathDB" id="VectorBase:RPRC011947"/>
<proteinExistence type="inferred from homology"/>
<dbReference type="GO" id="GO:0030991">
    <property type="term" value="C:intraciliary transport particle A"/>
    <property type="evidence" value="ECO:0007669"/>
    <property type="project" value="InterPro"/>
</dbReference>
<dbReference type="Pfam" id="PF15305">
    <property type="entry name" value="IFT43"/>
    <property type="match status" value="1"/>
</dbReference>
<dbReference type="InterPro" id="IPR029302">
    <property type="entry name" value="IFT43"/>
</dbReference>
<evidence type="ECO:0000256" key="2">
    <source>
        <dbReference type="ARBA" id="ARBA00022794"/>
    </source>
</evidence>
<dbReference type="InParanoid" id="T1I6M6"/>
<dbReference type="FunCoup" id="T1I6M6">
    <property type="interactions" value="68"/>
</dbReference>
<dbReference type="eggNOG" id="ENOG502RXJ2">
    <property type="taxonomic scope" value="Eukaryota"/>
</dbReference>
<dbReference type="RefSeq" id="XP_073972782.1">
    <property type="nucleotide sequence ID" value="XM_074116681.1"/>
</dbReference>
<accession>T1I6M6</accession>
<dbReference type="PANTHER" id="PTHR33724">
    <property type="entry name" value="INTRAFLAGELLAR TRANSPORT PROTEIN 43 HOMOLOG"/>
    <property type="match status" value="1"/>
</dbReference>
<dbReference type="GO" id="GO:0035721">
    <property type="term" value="P:intraciliary retrograde transport"/>
    <property type="evidence" value="ECO:0007669"/>
    <property type="project" value="TreeGrafter"/>
</dbReference>